<keyword evidence="1" id="KW-1133">Transmembrane helix</keyword>
<reference evidence="2" key="1">
    <citation type="submission" date="2022-03" db="EMBL/GenBank/DDBJ databases">
        <title>Genome Identification and Characterization of new species Bdellovibrio reynosense LBG001 sp. nov. from a Mexico soil sample.</title>
        <authorList>
            <person name="Camilli A."/>
            <person name="Ajao Y."/>
            <person name="Guo X."/>
        </authorList>
    </citation>
    <scope>NUCLEOTIDE SEQUENCE</scope>
    <source>
        <strain evidence="2">LBG001</strain>
    </source>
</reference>
<evidence type="ECO:0000313" key="3">
    <source>
        <dbReference type="Proteomes" id="UP000830116"/>
    </source>
</evidence>
<gene>
    <name evidence="2" type="ORF">MNR06_10755</name>
</gene>
<dbReference type="EMBL" id="CP093442">
    <property type="protein sequence ID" value="UOF00181.1"/>
    <property type="molecule type" value="Genomic_DNA"/>
</dbReference>
<name>A0ABY4C941_9BACT</name>
<keyword evidence="3" id="KW-1185">Reference proteome</keyword>
<evidence type="ECO:0008006" key="4">
    <source>
        <dbReference type="Google" id="ProtNLM"/>
    </source>
</evidence>
<feature type="transmembrane region" description="Helical" evidence="1">
    <location>
        <begin position="12"/>
        <end position="32"/>
    </location>
</feature>
<keyword evidence="1" id="KW-0472">Membrane</keyword>
<protein>
    <recommendedName>
        <fullName evidence="4">DUF4340 domain-containing protein</fullName>
    </recommendedName>
</protein>
<dbReference type="RefSeq" id="WP_243535896.1">
    <property type="nucleotide sequence ID" value="NZ_CP093442.1"/>
</dbReference>
<evidence type="ECO:0000313" key="2">
    <source>
        <dbReference type="EMBL" id="UOF00181.1"/>
    </source>
</evidence>
<organism evidence="2 3">
    <name type="scientific">Bdellovibrio reynosensis</name>
    <dbReference type="NCBI Taxonomy" id="2835041"/>
    <lineage>
        <taxon>Bacteria</taxon>
        <taxon>Pseudomonadati</taxon>
        <taxon>Bdellovibrionota</taxon>
        <taxon>Bdellovibrionia</taxon>
        <taxon>Bdellovibrionales</taxon>
        <taxon>Pseudobdellovibrionaceae</taxon>
        <taxon>Bdellovibrio</taxon>
    </lineage>
</organism>
<sequence length="405" mass="45847">MTTSKNALPLFIKIPAIAAGFLALILVFTILFEEMPEEKPLKSCKIQKHGEFKEASLISHLFRDKNGEYIAAMLNPKKDTWLVSKFLFSADFTPYLEPLSTKENYLTAVGENTYELIGNYDDWAFVKTGQGRIVPVSVKDGRIAMHTSLGLCGAKWEDETKLTRLNQKVAVLWDSKGRLGFYNIGSLSELIPREMPKSPDTLMGVETGNVLKVESCQNQFVNTKARVRIESGILAYSSGESRNVAAYKVQPEQMDLKPLEMNFKTEQFSDFFVTENLFIGFKISDWLDRNEKWSLKPLMVPESPIKDITINHPLGFKKDYSVFGEPESTSFWVAEKWKKWGFLNRYILSHVSADGSKESFELNDENAEKALTAKGLWKIFPGNRHMFIANKSAAPLSYSLVECGL</sequence>
<proteinExistence type="predicted"/>
<dbReference type="Proteomes" id="UP000830116">
    <property type="component" value="Chromosome"/>
</dbReference>
<evidence type="ECO:0000256" key="1">
    <source>
        <dbReference type="SAM" id="Phobius"/>
    </source>
</evidence>
<accession>A0ABY4C941</accession>
<keyword evidence="1" id="KW-0812">Transmembrane</keyword>